<dbReference type="SUPFAM" id="SSF53649">
    <property type="entry name" value="Alkaline phosphatase-like"/>
    <property type="match status" value="1"/>
</dbReference>
<feature type="transmembrane region" description="Helical" evidence="11">
    <location>
        <begin position="7"/>
        <end position="28"/>
    </location>
</feature>
<evidence type="ECO:0000256" key="11">
    <source>
        <dbReference type="SAM" id="Phobius"/>
    </source>
</evidence>
<dbReference type="InterPro" id="IPR017850">
    <property type="entry name" value="Alkaline_phosphatase_core_sf"/>
</dbReference>
<proteinExistence type="inferred from homology"/>
<keyword evidence="10" id="KW-0325">Glycoprotein</keyword>
<dbReference type="InterPro" id="IPR002591">
    <property type="entry name" value="Phosphodiest/P_Trfase"/>
</dbReference>
<dbReference type="EnsemblMetazoa" id="ACUA015025-RA">
    <property type="protein sequence ID" value="ACUA015025-PA"/>
    <property type="gene ID" value="ACUA015025"/>
</dbReference>
<evidence type="ECO:0000256" key="6">
    <source>
        <dbReference type="ARBA" id="ARBA00022692"/>
    </source>
</evidence>
<dbReference type="FunFam" id="3.40.720.10:FF:000133">
    <property type="entry name" value="GPI ethanolamine phosphate transferase 2-like Protein"/>
    <property type="match status" value="1"/>
</dbReference>
<feature type="transmembrane region" description="Helical" evidence="11">
    <location>
        <begin position="802"/>
        <end position="826"/>
    </location>
</feature>
<dbReference type="VEuPathDB" id="VectorBase:ACUA015025"/>
<dbReference type="InterPro" id="IPR039527">
    <property type="entry name" value="PIGG/GPI7"/>
</dbReference>
<keyword evidence="7" id="KW-0256">Endoplasmic reticulum</keyword>
<dbReference type="STRING" id="139723.A0A182MCM2"/>
<dbReference type="GO" id="GO:0006506">
    <property type="term" value="P:GPI anchor biosynthetic process"/>
    <property type="evidence" value="ECO:0007669"/>
    <property type="project" value="UniProtKB-UniPathway"/>
</dbReference>
<dbReference type="UniPathway" id="UPA00196"/>
<comment type="subcellular location">
    <subcellularLocation>
        <location evidence="1">Endoplasmic reticulum membrane</location>
        <topology evidence="1">Multi-pass membrane protein</topology>
    </subcellularLocation>
</comment>
<evidence type="ECO:0000256" key="5">
    <source>
        <dbReference type="ARBA" id="ARBA00022679"/>
    </source>
</evidence>
<evidence type="ECO:0000256" key="1">
    <source>
        <dbReference type="ARBA" id="ARBA00004477"/>
    </source>
</evidence>
<keyword evidence="8 11" id="KW-1133">Transmembrane helix</keyword>
<reference evidence="14" key="1">
    <citation type="submission" date="2013-09" db="EMBL/GenBank/DDBJ databases">
        <title>The Genome Sequence of Anopheles culicifacies species A.</title>
        <authorList>
            <consortium name="The Broad Institute Genomics Platform"/>
            <person name="Neafsey D.E."/>
            <person name="Besansky N."/>
            <person name="Howell P."/>
            <person name="Walton C."/>
            <person name="Young S.K."/>
            <person name="Zeng Q."/>
            <person name="Gargeya S."/>
            <person name="Fitzgerald M."/>
            <person name="Haas B."/>
            <person name="Abouelleil A."/>
            <person name="Allen A.W."/>
            <person name="Alvarado L."/>
            <person name="Arachchi H.M."/>
            <person name="Berlin A.M."/>
            <person name="Chapman S.B."/>
            <person name="Gainer-Dewar J."/>
            <person name="Goldberg J."/>
            <person name="Griggs A."/>
            <person name="Gujja S."/>
            <person name="Hansen M."/>
            <person name="Howarth C."/>
            <person name="Imamovic A."/>
            <person name="Ireland A."/>
            <person name="Larimer J."/>
            <person name="McCowan C."/>
            <person name="Murphy C."/>
            <person name="Pearson M."/>
            <person name="Poon T.W."/>
            <person name="Priest M."/>
            <person name="Roberts A."/>
            <person name="Saif S."/>
            <person name="Shea T."/>
            <person name="Sisk P."/>
            <person name="Sykes S."/>
            <person name="Wortman J."/>
            <person name="Nusbaum C."/>
            <person name="Birren B."/>
        </authorList>
    </citation>
    <scope>NUCLEOTIDE SEQUENCE [LARGE SCALE GENOMIC DNA]</scope>
    <source>
        <strain evidence="14">A-37</strain>
    </source>
</reference>
<feature type="transmembrane region" description="Helical" evidence="11">
    <location>
        <begin position="895"/>
        <end position="916"/>
    </location>
</feature>
<feature type="transmembrane region" description="Helical" evidence="11">
    <location>
        <begin position="936"/>
        <end position="953"/>
    </location>
</feature>
<feature type="transmembrane region" description="Helical" evidence="11">
    <location>
        <begin position="846"/>
        <end position="874"/>
    </location>
</feature>
<keyword evidence="14" id="KW-1185">Reference proteome</keyword>
<name>A0A182MCM2_9DIPT</name>
<dbReference type="Pfam" id="PF19316">
    <property type="entry name" value="PIGO_PIGG"/>
    <property type="match status" value="1"/>
</dbReference>
<feature type="transmembrane region" description="Helical" evidence="11">
    <location>
        <begin position="450"/>
        <end position="469"/>
    </location>
</feature>
<accession>A0A182MCM2</accession>
<protein>
    <recommendedName>
        <fullName evidence="12">GPI ethanolamine phosphate transferase 2 C-terminal domain-containing protein</fullName>
    </recommendedName>
</protein>
<keyword evidence="4" id="KW-0337">GPI-anchor biosynthesis</keyword>
<feature type="transmembrane region" description="Helical" evidence="11">
    <location>
        <begin position="481"/>
        <end position="499"/>
    </location>
</feature>
<dbReference type="PANTHER" id="PTHR23072">
    <property type="entry name" value="PHOSPHATIDYLINOSITOL GLYCAN-RELATED"/>
    <property type="match status" value="1"/>
</dbReference>
<feature type="domain" description="GPI ethanolamine phosphate transferase 2 C-terminal" evidence="12">
    <location>
        <begin position="528"/>
        <end position="951"/>
    </location>
</feature>
<evidence type="ECO:0000256" key="8">
    <source>
        <dbReference type="ARBA" id="ARBA00022989"/>
    </source>
</evidence>
<organism evidence="13 14">
    <name type="scientific">Anopheles culicifacies</name>
    <dbReference type="NCBI Taxonomy" id="139723"/>
    <lineage>
        <taxon>Eukaryota</taxon>
        <taxon>Metazoa</taxon>
        <taxon>Ecdysozoa</taxon>
        <taxon>Arthropoda</taxon>
        <taxon>Hexapoda</taxon>
        <taxon>Insecta</taxon>
        <taxon>Pterygota</taxon>
        <taxon>Neoptera</taxon>
        <taxon>Endopterygota</taxon>
        <taxon>Diptera</taxon>
        <taxon>Nematocera</taxon>
        <taxon>Culicoidea</taxon>
        <taxon>Culicidae</taxon>
        <taxon>Anophelinae</taxon>
        <taxon>Anopheles</taxon>
        <taxon>culicifacies species complex</taxon>
    </lineage>
</organism>
<dbReference type="PANTHER" id="PTHR23072:SF0">
    <property type="entry name" value="GPI ETHANOLAMINE PHOSPHATE TRANSFERASE 2"/>
    <property type="match status" value="1"/>
</dbReference>
<feature type="transmembrane region" description="Helical" evidence="11">
    <location>
        <begin position="637"/>
        <end position="652"/>
    </location>
</feature>
<keyword evidence="5" id="KW-0808">Transferase</keyword>
<dbReference type="AlphaFoldDB" id="A0A182MCM2"/>
<reference evidence="13" key="2">
    <citation type="submission" date="2020-05" db="UniProtKB">
        <authorList>
            <consortium name="EnsemblMetazoa"/>
        </authorList>
    </citation>
    <scope>IDENTIFICATION</scope>
    <source>
        <strain evidence="13">A-37</strain>
    </source>
</reference>
<dbReference type="Pfam" id="PF01663">
    <property type="entry name" value="Phosphodiest"/>
    <property type="match status" value="1"/>
</dbReference>
<evidence type="ECO:0000256" key="4">
    <source>
        <dbReference type="ARBA" id="ARBA00022502"/>
    </source>
</evidence>
<feature type="transmembrane region" description="Helical" evidence="11">
    <location>
        <begin position="519"/>
        <end position="538"/>
    </location>
</feature>
<dbReference type="InterPro" id="IPR037674">
    <property type="entry name" value="PIG-G_N"/>
</dbReference>
<dbReference type="Gene3D" id="3.40.720.10">
    <property type="entry name" value="Alkaline Phosphatase, subunit A"/>
    <property type="match status" value="1"/>
</dbReference>
<evidence type="ECO:0000256" key="7">
    <source>
        <dbReference type="ARBA" id="ARBA00022824"/>
    </source>
</evidence>
<feature type="transmembrane region" description="Helical" evidence="11">
    <location>
        <begin position="414"/>
        <end position="435"/>
    </location>
</feature>
<dbReference type="EMBL" id="AXCM01003001">
    <property type="status" value="NOT_ANNOTATED_CDS"/>
    <property type="molecule type" value="Genomic_DNA"/>
</dbReference>
<dbReference type="GO" id="GO:0005789">
    <property type="term" value="C:endoplasmic reticulum membrane"/>
    <property type="evidence" value="ECO:0007669"/>
    <property type="project" value="UniProtKB-SubCell"/>
</dbReference>
<evidence type="ECO:0000256" key="10">
    <source>
        <dbReference type="ARBA" id="ARBA00023180"/>
    </source>
</evidence>
<evidence type="ECO:0000313" key="13">
    <source>
        <dbReference type="EnsemblMetazoa" id="ACUA015025-PA"/>
    </source>
</evidence>
<dbReference type="GO" id="GO:0051267">
    <property type="term" value="F:CP2 mannose-ethanolamine phosphotransferase activity"/>
    <property type="evidence" value="ECO:0007669"/>
    <property type="project" value="TreeGrafter"/>
</dbReference>
<comment type="similarity">
    <text evidence="3">Belongs to the PIGG/PIGN/PIGO family. PIGG subfamily.</text>
</comment>
<evidence type="ECO:0000256" key="3">
    <source>
        <dbReference type="ARBA" id="ARBA00005315"/>
    </source>
</evidence>
<dbReference type="Proteomes" id="UP000075883">
    <property type="component" value="Unassembled WGS sequence"/>
</dbReference>
<feature type="transmembrane region" description="Helical" evidence="11">
    <location>
        <begin position="306"/>
        <end position="323"/>
    </location>
</feature>
<feature type="transmembrane region" description="Helical" evidence="11">
    <location>
        <begin position="593"/>
        <end position="610"/>
    </location>
</feature>
<feature type="transmembrane region" description="Helical" evidence="11">
    <location>
        <begin position="697"/>
        <end position="720"/>
    </location>
</feature>
<comment type="pathway">
    <text evidence="2">Glycolipid biosynthesis; glycosylphosphatidylinositol-anchor biosynthesis.</text>
</comment>
<dbReference type="CDD" id="cd16024">
    <property type="entry name" value="GPI_EPT_2"/>
    <property type="match status" value="1"/>
</dbReference>
<evidence type="ECO:0000259" key="12">
    <source>
        <dbReference type="Pfam" id="PF19316"/>
    </source>
</evidence>
<keyword evidence="6 11" id="KW-0812">Transmembrane</keyword>
<evidence type="ECO:0000256" key="2">
    <source>
        <dbReference type="ARBA" id="ARBA00004687"/>
    </source>
</evidence>
<evidence type="ECO:0000256" key="9">
    <source>
        <dbReference type="ARBA" id="ARBA00023136"/>
    </source>
</evidence>
<evidence type="ECO:0000313" key="14">
    <source>
        <dbReference type="Proteomes" id="UP000075883"/>
    </source>
</evidence>
<keyword evidence="9 11" id="KW-0472">Membrane</keyword>
<sequence>MNARHDHIALYTFAVFLFSFSLFCYGFFPLSFSPVTKASFDELPQSIGNASFNGTDYKPRISRAILMVIDALRMDFVVQEENFQFLNQLLGDGRACLYRVQVHPPTVTMPRIKAMTSGAIPSFLDVILNLGSPEMKLDTFLYQMKQRQQKTVFYGDNTWTNMFPDMFYRRGENTDSLYVNDFYKGDLNITKLLNMELQMYDWKLMILHYLGLDHIGHVEGPYSDKVPGKLQEMDKIIKTIHQTMDKWKQKYYTKPLLIITGDHGMRDSGGHGGSTQPETNVPLVVVSDQCVKSEETFLQIDLAPTMSIWMGVAIPYASIGSLIDPAMSMLQRRDMLYALYYNTQRLASKVEAILRDKFKNAEVYKSFQEAKELHRLFMHDTTDISAYKRATLLYTSVSKNLTQLLISSYIRYDIVFILIGTSMALVCAAIAVTQLLQDTNATVLPLQPKLFPSINCMLLSFLLLKLLSFEKESSQEGTNSSHAIIVSLCVVYFTLWVILSHLLKGVRGPAVTLFHEGASSLLTPFLWFGVGFHCVSLASSSFVEEEHQTWYYLTSSIMVLLTLKQVNVMNSTIGAIKHTKTDPSLVEVCKEERSIFCVASIAFVCLHVLVRRFNQTGDKWQHIPDVGDWLSKDEHKLWLSLTMIIGLCYLVYQICYMAGLLTTVLSLTASMLIYYYRAATGTVSIFGLSASKSSICLTIFWINLAEIFFIGFLPMMYRAVVDGTATRRSGELYSNCIIIVALLSALLHKPHNVLLVGTLLATSRFLTERIDRIAHDRYSGLVLKVITHYWLGKTFYFYQVQFTYVCVYVSQLIISLMCAACLQGNSNSLATIDLNAGYVGLNNFDIVRVGLFLTLHTFSGPILSFLLLLHHIFTDNERDVKQKHQSETSNARERILTLINVLITVPVSFFLAVATVLRDHIFVWTVFSPKIIYEYFNVWLVLIQVLLVVLLLPKTLCSSV</sequence>
<dbReference type="InterPro" id="IPR045687">
    <property type="entry name" value="PIGG/GPI7_C"/>
</dbReference>